<evidence type="ECO:0000259" key="4">
    <source>
        <dbReference type="Pfam" id="PF13793"/>
    </source>
</evidence>
<accession>A0ABZ2RPR9</accession>
<dbReference type="RefSeq" id="WP_338822615.1">
    <property type="nucleotide sequence ID" value="NZ_CP148067.1"/>
</dbReference>
<evidence type="ECO:0000313" key="6">
    <source>
        <dbReference type="Proteomes" id="UP001477443"/>
    </source>
</evidence>
<feature type="domain" description="Ribose-phosphate pyrophosphokinase N-terminal" evidence="4">
    <location>
        <begin position="8"/>
        <end position="122"/>
    </location>
</feature>
<dbReference type="GO" id="GO:0004749">
    <property type="term" value="F:ribose phosphate diphosphokinase activity"/>
    <property type="evidence" value="ECO:0007669"/>
    <property type="project" value="UniProtKB-EC"/>
</dbReference>
<dbReference type="SUPFAM" id="SSF53271">
    <property type="entry name" value="PRTase-like"/>
    <property type="match status" value="1"/>
</dbReference>
<evidence type="ECO:0000259" key="3">
    <source>
        <dbReference type="Pfam" id="PF00156"/>
    </source>
</evidence>
<dbReference type="InterPro" id="IPR000836">
    <property type="entry name" value="PRTase_dom"/>
</dbReference>
<dbReference type="SMART" id="SM01400">
    <property type="entry name" value="Pribosyltran_N"/>
    <property type="match status" value="1"/>
</dbReference>
<dbReference type="Pfam" id="PF13793">
    <property type="entry name" value="Pribosyltran_N"/>
    <property type="match status" value="1"/>
</dbReference>
<organism evidence="5 6">
    <name type="scientific">Mycoplasmopsis felifaucium</name>
    <dbReference type="NCBI Taxonomy" id="35768"/>
    <lineage>
        <taxon>Bacteria</taxon>
        <taxon>Bacillati</taxon>
        <taxon>Mycoplasmatota</taxon>
        <taxon>Mycoplasmoidales</taxon>
        <taxon>Metamycoplasmataceae</taxon>
        <taxon>Mycoplasmopsis</taxon>
    </lineage>
</organism>
<feature type="domain" description="Phosphoribosyltransferase" evidence="3">
    <location>
        <begin position="158"/>
        <end position="251"/>
    </location>
</feature>
<dbReference type="PANTHER" id="PTHR10210">
    <property type="entry name" value="RIBOSE-PHOSPHATE DIPHOSPHOKINASE FAMILY MEMBER"/>
    <property type="match status" value="1"/>
</dbReference>
<keyword evidence="1 2" id="KW-0545">Nucleotide biosynthesis</keyword>
<dbReference type="InterPro" id="IPR005946">
    <property type="entry name" value="Rib-P_diPkinase"/>
</dbReference>
<dbReference type="EMBL" id="CP148067">
    <property type="protein sequence ID" value="WXL29025.1"/>
    <property type="molecule type" value="Genomic_DNA"/>
</dbReference>
<dbReference type="PANTHER" id="PTHR10210:SF41">
    <property type="entry name" value="RIBOSE-PHOSPHATE PYROPHOSPHOKINASE 1, CHLOROPLASTIC"/>
    <property type="match status" value="1"/>
</dbReference>
<dbReference type="CDD" id="cd06223">
    <property type="entry name" value="PRTases_typeI"/>
    <property type="match status" value="1"/>
</dbReference>
<keyword evidence="5" id="KW-0808">Transferase</keyword>
<evidence type="ECO:0000256" key="2">
    <source>
        <dbReference type="RuleBase" id="RU004324"/>
    </source>
</evidence>
<protein>
    <submittedName>
        <fullName evidence="5">Ribose-phosphate pyrophosphokinase</fullName>
        <ecNumber evidence="5">2.7.6.1</ecNumber>
    </submittedName>
</protein>
<evidence type="ECO:0000256" key="1">
    <source>
        <dbReference type="ARBA" id="ARBA00022727"/>
    </source>
</evidence>
<name>A0ABZ2RPR9_9BACT</name>
<dbReference type="Pfam" id="PF00156">
    <property type="entry name" value="Pribosyltran"/>
    <property type="match status" value="1"/>
</dbReference>
<evidence type="ECO:0000313" key="5">
    <source>
        <dbReference type="EMBL" id="WXL29025.1"/>
    </source>
</evidence>
<gene>
    <name evidence="5" type="ORF">WG617_03345</name>
</gene>
<comment type="similarity">
    <text evidence="2">Belongs to the ribose-phosphate pyrophosphokinase family.</text>
</comment>
<dbReference type="InterPro" id="IPR029099">
    <property type="entry name" value="Pribosyltran_N"/>
</dbReference>
<dbReference type="Proteomes" id="UP001477443">
    <property type="component" value="Chromosome"/>
</dbReference>
<dbReference type="Gene3D" id="3.40.50.2020">
    <property type="match status" value="2"/>
</dbReference>
<proteinExistence type="inferred from homology"/>
<dbReference type="NCBIfam" id="NF002320">
    <property type="entry name" value="PRK01259.1"/>
    <property type="match status" value="1"/>
</dbReference>
<reference evidence="5" key="1">
    <citation type="submission" date="2024-03" db="EMBL/GenBank/DDBJ databases">
        <title>Complete genome sequence of Mycoplasma felifaucium Z921 isolated from the trachea of a cheetah.</title>
        <authorList>
            <person name="Spergser J."/>
        </authorList>
    </citation>
    <scope>NUCLEOTIDE SEQUENCE [LARGE SCALE GENOMIC DNA]</scope>
    <source>
        <strain evidence="5">Z921</strain>
    </source>
</reference>
<dbReference type="EC" id="2.7.6.1" evidence="5"/>
<keyword evidence="6" id="KW-1185">Reference proteome</keyword>
<dbReference type="InterPro" id="IPR029057">
    <property type="entry name" value="PRTase-like"/>
</dbReference>
<sequence>MKETQTLLFGMPNSEKLAEKISKIIKLPLTTLKVTKFADGEIMPVSDIAVRGKDVYVVASTSRPVNDNLVELLLFIDSLKRASAKSITVALTYYGYARQDRKASGRQPIGAKMVADLLQTAGVTKIIAVDLHNTAIQGFFNIPIDDLRGQFTLARAIKATHEKFTVVSPDHGGTVRARALAELISNDIKICIIDKRRVGTNQTEVMGLIGDIQDQNAVIIDDIIDTGGTILKAAETLKANGAKKVVIAATHGIFSKGFDLFENNPVVEKVIITDSIDNSAWAGKYKKLEVISLDEFLGNVIDCSINGKSISKLYNKYSKEFHSDSE</sequence>
<dbReference type="NCBIfam" id="TIGR01251">
    <property type="entry name" value="ribP_PPkin"/>
    <property type="match status" value="1"/>
</dbReference>